<keyword evidence="3" id="KW-1185">Reference proteome</keyword>
<reference evidence="2" key="1">
    <citation type="submission" date="2020-08" db="EMBL/GenBank/DDBJ databases">
        <title>Multicomponent nature underlies the extraordinary mechanical properties of spider dragline silk.</title>
        <authorList>
            <person name="Kono N."/>
            <person name="Nakamura H."/>
            <person name="Mori M."/>
            <person name="Yoshida Y."/>
            <person name="Ohtoshi R."/>
            <person name="Malay A.D."/>
            <person name="Moran D.A.P."/>
            <person name="Tomita M."/>
            <person name="Numata K."/>
            <person name="Arakawa K."/>
        </authorList>
    </citation>
    <scope>NUCLEOTIDE SEQUENCE</scope>
</reference>
<dbReference type="EMBL" id="BMAW01063052">
    <property type="protein sequence ID" value="GFT38467.1"/>
    <property type="molecule type" value="Genomic_DNA"/>
</dbReference>
<dbReference type="AlphaFoldDB" id="A0A8X6NW86"/>
<evidence type="ECO:0000313" key="3">
    <source>
        <dbReference type="Proteomes" id="UP000887013"/>
    </source>
</evidence>
<keyword evidence="1" id="KW-0732">Signal</keyword>
<proteinExistence type="predicted"/>
<protein>
    <submittedName>
        <fullName evidence="2">Uncharacterized protein</fullName>
    </submittedName>
</protein>
<feature type="chain" id="PRO_5036498663" evidence="1">
    <location>
        <begin position="20"/>
        <end position="108"/>
    </location>
</feature>
<evidence type="ECO:0000313" key="2">
    <source>
        <dbReference type="EMBL" id="GFT38467.1"/>
    </source>
</evidence>
<gene>
    <name evidence="2" type="ORF">NPIL_468061</name>
</gene>
<organism evidence="2 3">
    <name type="scientific">Nephila pilipes</name>
    <name type="common">Giant wood spider</name>
    <name type="synonym">Nephila maculata</name>
    <dbReference type="NCBI Taxonomy" id="299642"/>
    <lineage>
        <taxon>Eukaryota</taxon>
        <taxon>Metazoa</taxon>
        <taxon>Ecdysozoa</taxon>
        <taxon>Arthropoda</taxon>
        <taxon>Chelicerata</taxon>
        <taxon>Arachnida</taxon>
        <taxon>Araneae</taxon>
        <taxon>Araneomorphae</taxon>
        <taxon>Entelegynae</taxon>
        <taxon>Araneoidea</taxon>
        <taxon>Nephilidae</taxon>
        <taxon>Nephila</taxon>
    </lineage>
</organism>
<feature type="signal peptide" evidence="1">
    <location>
        <begin position="1"/>
        <end position="19"/>
    </location>
</feature>
<name>A0A8X6NW86_NEPPI</name>
<dbReference type="Proteomes" id="UP000887013">
    <property type="component" value="Unassembled WGS sequence"/>
</dbReference>
<evidence type="ECO:0000256" key="1">
    <source>
        <dbReference type="SAM" id="SignalP"/>
    </source>
</evidence>
<sequence length="108" mass="11794">MSSPLLLVLIFSLHYQVSGNTCVVLSGGGQILGRCSFSGLKSCSPERNGHCGMVPTLPREVYFLLLRQKAPCYGYSATQSPQRLAMENLKINVDPWGINCYLKPSEVG</sequence>
<comment type="caution">
    <text evidence="2">The sequence shown here is derived from an EMBL/GenBank/DDBJ whole genome shotgun (WGS) entry which is preliminary data.</text>
</comment>
<accession>A0A8X6NW86</accession>